<gene>
    <name evidence="1" type="ORF">A2358_02420</name>
</gene>
<comment type="caution">
    <text evidence="1">The sequence shown here is derived from an EMBL/GenBank/DDBJ whole genome shotgun (WGS) entry which is preliminary data.</text>
</comment>
<reference evidence="1 2" key="1">
    <citation type="journal article" date="2016" name="Nat. Commun.">
        <title>Thousands of microbial genomes shed light on interconnected biogeochemical processes in an aquifer system.</title>
        <authorList>
            <person name="Anantharaman K."/>
            <person name="Brown C.T."/>
            <person name="Hug L.A."/>
            <person name="Sharon I."/>
            <person name="Castelle C.J."/>
            <person name="Probst A.J."/>
            <person name="Thomas B.C."/>
            <person name="Singh A."/>
            <person name="Wilkins M.J."/>
            <person name="Karaoz U."/>
            <person name="Brodie E.L."/>
            <person name="Williams K.H."/>
            <person name="Hubbard S.S."/>
            <person name="Banfield J.F."/>
        </authorList>
    </citation>
    <scope>NUCLEOTIDE SEQUENCE [LARGE SCALE GENOMIC DNA]</scope>
</reference>
<evidence type="ECO:0000313" key="1">
    <source>
        <dbReference type="EMBL" id="OGZ78181.1"/>
    </source>
</evidence>
<accession>A0A1G2IUU8</accession>
<evidence type="ECO:0008006" key="3">
    <source>
        <dbReference type="Google" id="ProtNLM"/>
    </source>
</evidence>
<dbReference type="Gene3D" id="3.40.50.450">
    <property type="match status" value="1"/>
</dbReference>
<dbReference type="EMBL" id="MHPJ01000026">
    <property type="protein sequence ID" value="OGZ78181.1"/>
    <property type="molecule type" value="Genomic_DNA"/>
</dbReference>
<organism evidence="1 2">
    <name type="scientific">Candidatus Staskawiczbacteria bacterium RIFOXYB1_FULL_37_44</name>
    <dbReference type="NCBI Taxonomy" id="1802223"/>
    <lineage>
        <taxon>Bacteria</taxon>
        <taxon>Candidatus Staskawicziibacteriota</taxon>
    </lineage>
</organism>
<proteinExistence type="predicted"/>
<dbReference type="STRING" id="1802223.A2358_02420"/>
<dbReference type="AlphaFoldDB" id="A0A1G2IUU8"/>
<sequence length="121" mass="14008">MGEAMEFLKSKGFEVFAPEPLVTEEQYQNDYGREKFLEMKPSFTKNHFRKIENSDAVLIFNKEKKGITGYFGSNTLMELSVAFFLNKKIYFLNPITEKHPHYEEVIGLDSITLNGDLSKID</sequence>
<dbReference type="Proteomes" id="UP000178650">
    <property type="component" value="Unassembled WGS sequence"/>
</dbReference>
<evidence type="ECO:0000313" key="2">
    <source>
        <dbReference type="Proteomes" id="UP000178650"/>
    </source>
</evidence>
<name>A0A1G2IUU8_9BACT</name>
<protein>
    <recommendedName>
        <fullName evidence="3">Maf-like protein</fullName>
    </recommendedName>
</protein>